<evidence type="ECO:0000313" key="9">
    <source>
        <dbReference type="Proteomes" id="UP000335636"/>
    </source>
</evidence>
<dbReference type="SUPFAM" id="SSF49313">
    <property type="entry name" value="Cadherin-like"/>
    <property type="match status" value="1"/>
</dbReference>
<evidence type="ECO:0000256" key="3">
    <source>
        <dbReference type="ARBA" id="ARBA00022837"/>
    </source>
</evidence>
<accession>A0A5E4B2A3</accession>
<dbReference type="PANTHER" id="PTHR24027:SF441">
    <property type="entry name" value="CADHERIN DOMAIN-CONTAINING PROTEIN"/>
    <property type="match status" value="1"/>
</dbReference>
<dbReference type="GO" id="GO:0007156">
    <property type="term" value="P:homophilic cell adhesion via plasma membrane adhesion molecules"/>
    <property type="evidence" value="ECO:0007669"/>
    <property type="project" value="InterPro"/>
</dbReference>
<dbReference type="GO" id="GO:0005509">
    <property type="term" value="F:calcium ion binding"/>
    <property type="evidence" value="ECO:0007669"/>
    <property type="project" value="UniProtKB-UniRule"/>
</dbReference>
<dbReference type="PROSITE" id="PS00232">
    <property type="entry name" value="CADHERIN_1"/>
    <property type="match status" value="1"/>
</dbReference>
<evidence type="ECO:0000256" key="1">
    <source>
        <dbReference type="ARBA" id="ARBA00004370"/>
    </source>
</evidence>
<sequence>MALPGPGWALLFDPSDQTPKAGLSTQTSPLTAKWPPAEVPVLVMVTPVNEFTPACAPRTFRVQEDAGPHTLLGTVVGTDMDYPHNSIEYYTSDGSSIFAVDHLSGDIHLLGTLDYEQQRLYRLTILLIDHGQDWDPTYHRSGSCTITIEVEDVNDHPPECEPPFQELTIYTTLGHSVEVTKVSCWIPQEPQRLAFSYSIIGVGSARSWTERPLRGRCCGAQPPALPFWGGLKPGGPGGPAPVGSLGRPLSGPGRLE</sequence>
<proteinExistence type="predicted"/>
<keyword evidence="3 5" id="KW-0106">Calcium</keyword>
<keyword evidence="4" id="KW-0472">Membrane</keyword>
<dbReference type="GO" id="GO:0008013">
    <property type="term" value="F:beta-catenin binding"/>
    <property type="evidence" value="ECO:0007669"/>
    <property type="project" value="TreeGrafter"/>
</dbReference>
<evidence type="ECO:0000256" key="4">
    <source>
        <dbReference type="ARBA" id="ARBA00023136"/>
    </source>
</evidence>
<dbReference type="GO" id="GO:0016477">
    <property type="term" value="P:cell migration"/>
    <property type="evidence" value="ECO:0007669"/>
    <property type="project" value="TreeGrafter"/>
</dbReference>
<name>A0A5E4B2A3_MARMO</name>
<evidence type="ECO:0000313" key="8">
    <source>
        <dbReference type="EMBL" id="VTJ63853.1"/>
    </source>
</evidence>
<dbReference type="Pfam" id="PF00028">
    <property type="entry name" value="Cadherin"/>
    <property type="match status" value="1"/>
</dbReference>
<dbReference type="EMBL" id="CABDUW010000244">
    <property type="protein sequence ID" value="VTJ63853.1"/>
    <property type="molecule type" value="Genomic_DNA"/>
</dbReference>
<evidence type="ECO:0000259" key="7">
    <source>
        <dbReference type="PROSITE" id="PS50268"/>
    </source>
</evidence>
<protein>
    <recommendedName>
        <fullName evidence="7">Cadherin domain-containing protein</fullName>
    </recommendedName>
</protein>
<dbReference type="CDD" id="cd11304">
    <property type="entry name" value="Cadherin_repeat"/>
    <property type="match status" value="1"/>
</dbReference>
<feature type="domain" description="Cadherin" evidence="7">
    <location>
        <begin position="54"/>
        <end position="164"/>
    </location>
</feature>
<dbReference type="SMART" id="SM00112">
    <property type="entry name" value="CA"/>
    <property type="match status" value="1"/>
</dbReference>
<dbReference type="PROSITE" id="PS50268">
    <property type="entry name" value="CADHERIN_2"/>
    <property type="match status" value="1"/>
</dbReference>
<comment type="caution">
    <text evidence="8">The sequence shown here is derived from an EMBL/GenBank/DDBJ whole genome shotgun (WGS) entry which is preliminary data.</text>
</comment>
<dbReference type="InterPro" id="IPR039808">
    <property type="entry name" value="Cadherin"/>
</dbReference>
<dbReference type="InterPro" id="IPR002126">
    <property type="entry name" value="Cadherin-like_dom"/>
</dbReference>
<dbReference type="Proteomes" id="UP000335636">
    <property type="component" value="Unassembled WGS sequence"/>
</dbReference>
<feature type="region of interest" description="Disordered" evidence="6">
    <location>
        <begin position="230"/>
        <end position="256"/>
    </location>
</feature>
<evidence type="ECO:0000256" key="6">
    <source>
        <dbReference type="SAM" id="MobiDB-lite"/>
    </source>
</evidence>
<reference evidence="8" key="1">
    <citation type="submission" date="2019-04" db="EMBL/GenBank/DDBJ databases">
        <authorList>
            <person name="Alioto T."/>
            <person name="Alioto T."/>
        </authorList>
    </citation>
    <scope>NUCLEOTIDE SEQUENCE [LARGE SCALE GENOMIC DNA]</scope>
</reference>
<comment type="subcellular location">
    <subcellularLocation>
        <location evidence="1">Membrane</location>
    </subcellularLocation>
</comment>
<evidence type="ECO:0000256" key="5">
    <source>
        <dbReference type="PROSITE-ProRule" id="PRU00043"/>
    </source>
</evidence>
<dbReference type="GO" id="GO:0016342">
    <property type="term" value="C:catenin complex"/>
    <property type="evidence" value="ECO:0007669"/>
    <property type="project" value="TreeGrafter"/>
</dbReference>
<dbReference type="Gene3D" id="2.60.40.60">
    <property type="entry name" value="Cadherins"/>
    <property type="match status" value="1"/>
</dbReference>
<evidence type="ECO:0000256" key="2">
    <source>
        <dbReference type="ARBA" id="ARBA00022737"/>
    </source>
</evidence>
<dbReference type="FunFam" id="2.60.40.60:FF:000260">
    <property type="entry name" value="Cadherin related family member 4"/>
    <property type="match status" value="1"/>
</dbReference>
<keyword evidence="2" id="KW-0677">Repeat</keyword>
<dbReference type="PANTHER" id="PTHR24027">
    <property type="entry name" value="CADHERIN-23"/>
    <property type="match status" value="1"/>
</dbReference>
<dbReference type="GO" id="GO:0045296">
    <property type="term" value="F:cadherin binding"/>
    <property type="evidence" value="ECO:0007669"/>
    <property type="project" value="TreeGrafter"/>
</dbReference>
<dbReference type="PRINTS" id="PR00205">
    <property type="entry name" value="CADHERIN"/>
</dbReference>
<keyword evidence="9" id="KW-1185">Reference proteome</keyword>
<dbReference type="InterPro" id="IPR015919">
    <property type="entry name" value="Cadherin-like_sf"/>
</dbReference>
<dbReference type="AlphaFoldDB" id="A0A5E4B2A3"/>
<gene>
    <name evidence="8" type="ORF">MONAX_5E002090</name>
</gene>
<dbReference type="InterPro" id="IPR020894">
    <property type="entry name" value="Cadherin_CS"/>
</dbReference>
<organism evidence="8 9">
    <name type="scientific">Marmota monax</name>
    <name type="common">Woodchuck</name>
    <dbReference type="NCBI Taxonomy" id="9995"/>
    <lineage>
        <taxon>Eukaryota</taxon>
        <taxon>Metazoa</taxon>
        <taxon>Chordata</taxon>
        <taxon>Craniata</taxon>
        <taxon>Vertebrata</taxon>
        <taxon>Euteleostomi</taxon>
        <taxon>Mammalia</taxon>
        <taxon>Eutheria</taxon>
        <taxon>Euarchontoglires</taxon>
        <taxon>Glires</taxon>
        <taxon>Rodentia</taxon>
        <taxon>Sciuromorpha</taxon>
        <taxon>Sciuridae</taxon>
        <taxon>Xerinae</taxon>
        <taxon>Marmotini</taxon>
        <taxon>Marmota</taxon>
    </lineage>
</organism>